<evidence type="ECO:0000313" key="2">
    <source>
        <dbReference type="Proteomes" id="UP000009328"/>
    </source>
</evidence>
<keyword evidence="2" id="KW-1185">Reference proteome</keyword>
<dbReference type="HOGENOM" id="CLU_1220515_0_0_1"/>
<name>K0KEB9_WICCF</name>
<sequence>MPLVYSIRKYSFCKNNGQWEHFPSRNDLVLMVNNIQITELDVKKIHKFDENLSIYSKNPSIGFKYQIINELHQIITKRFQISFINPMEYQKFIYLLQQNKFNIKDDSTTSSSTQFIPMSQINQPIDFMNQFQSQPTTQHLNTSILSQPILPMIQQTQPEQQVQQTQKNDISSDFLSKILKPTKEKTELNDSELKNLLIEKLNDLNFIKFVEKIEKNLHSLNESNESK</sequence>
<dbReference type="AlphaFoldDB" id="K0KEB9"/>
<dbReference type="Proteomes" id="UP000009328">
    <property type="component" value="Unassembled WGS sequence"/>
</dbReference>
<dbReference type="InterPro" id="IPR004354">
    <property type="entry name" value="Meiotic_Rec114"/>
</dbReference>
<organism evidence="1 2">
    <name type="scientific">Wickerhamomyces ciferrii (strain ATCC 14091 / BCRC 22168 / CBS 111 / JCM 3599 / NBRC 0793 / NRRL Y-1031 F-60-10)</name>
    <name type="common">Yeast</name>
    <name type="synonym">Pichia ciferrii</name>
    <dbReference type="NCBI Taxonomy" id="1206466"/>
    <lineage>
        <taxon>Eukaryota</taxon>
        <taxon>Fungi</taxon>
        <taxon>Dikarya</taxon>
        <taxon>Ascomycota</taxon>
        <taxon>Saccharomycotina</taxon>
        <taxon>Saccharomycetes</taxon>
        <taxon>Phaffomycetales</taxon>
        <taxon>Wickerhamomycetaceae</taxon>
        <taxon>Wickerhamomyces</taxon>
    </lineage>
</organism>
<dbReference type="EMBL" id="CAIF01000080">
    <property type="protein sequence ID" value="CCH43475.1"/>
    <property type="molecule type" value="Genomic_DNA"/>
</dbReference>
<reference evidence="1 2" key="1">
    <citation type="journal article" date="2012" name="Eukaryot. Cell">
        <title>Draft genome sequence of Wickerhamomyces ciferrii NRRL Y-1031 F-60-10.</title>
        <authorList>
            <person name="Schneider J."/>
            <person name="Andrea H."/>
            <person name="Blom J."/>
            <person name="Jaenicke S."/>
            <person name="Ruckert C."/>
            <person name="Schorsch C."/>
            <person name="Szczepanowski R."/>
            <person name="Farwick M."/>
            <person name="Goesmann A."/>
            <person name="Puhler A."/>
            <person name="Schaffer S."/>
            <person name="Tauch A."/>
            <person name="Kohler T."/>
            <person name="Brinkrolf K."/>
        </authorList>
    </citation>
    <scope>NUCLEOTIDE SEQUENCE [LARGE SCALE GENOMIC DNA]</scope>
    <source>
        <strain evidence="2">ATCC 14091 / BCRC 22168 / CBS 111 / JCM 3599 / NBRC 0793 / NRRL Y-1031 F-60-10</strain>
    </source>
</reference>
<accession>K0KEB9</accession>
<gene>
    <name evidence="1" type="ORF">BN7_3025</name>
</gene>
<evidence type="ECO:0000313" key="1">
    <source>
        <dbReference type="EMBL" id="CCH43475.1"/>
    </source>
</evidence>
<dbReference type="InParanoid" id="K0KEB9"/>
<proteinExistence type="predicted"/>
<dbReference type="GO" id="GO:0007131">
    <property type="term" value="P:reciprocal meiotic recombination"/>
    <property type="evidence" value="ECO:0007669"/>
    <property type="project" value="InterPro"/>
</dbReference>
<dbReference type="Pfam" id="PF03525">
    <property type="entry name" value="Meiotic_rec114"/>
    <property type="match status" value="1"/>
</dbReference>
<comment type="caution">
    <text evidence="1">The sequence shown here is derived from an EMBL/GenBank/DDBJ whole genome shotgun (WGS) entry which is preliminary data.</text>
</comment>
<protein>
    <submittedName>
        <fullName evidence="1">Uncharacterized protein</fullName>
    </submittedName>
</protein>